<feature type="transmembrane region" description="Helical" evidence="1">
    <location>
        <begin position="206"/>
        <end position="226"/>
    </location>
</feature>
<feature type="transmembrane region" description="Helical" evidence="1">
    <location>
        <begin position="382"/>
        <end position="406"/>
    </location>
</feature>
<dbReference type="SUPFAM" id="SSF141868">
    <property type="entry name" value="EAL domain-like"/>
    <property type="match status" value="1"/>
</dbReference>
<dbReference type="GO" id="GO:0071111">
    <property type="term" value="F:cyclic-guanylate-specific phosphodiesterase activity"/>
    <property type="evidence" value="ECO:0007669"/>
    <property type="project" value="InterPro"/>
</dbReference>
<keyword evidence="1" id="KW-0812">Transmembrane</keyword>
<feature type="domain" description="EAL" evidence="2">
    <location>
        <begin position="598"/>
        <end position="852"/>
    </location>
</feature>
<dbReference type="SUPFAM" id="SSF55073">
    <property type="entry name" value="Nucleotide cyclase"/>
    <property type="match status" value="1"/>
</dbReference>
<gene>
    <name evidence="4" type="ORF">SAMN05216262_105108</name>
</gene>
<protein>
    <submittedName>
        <fullName evidence="4">Diguanylate cyclase/phosphodiesterase</fullName>
    </submittedName>
</protein>
<feature type="transmembrane region" description="Helical" evidence="1">
    <location>
        <begin position="357"/>
        <end position="376"/>
    </location>
</feature>
<dbReference type="EMBL" id="FOBI01000005">
    <property type="protein sequence ID" value="SEL06519.1"/>
    <property type="molecule type" value="Genomic_DNA"/>
</dbReference>
<dbReference type="InterPro" id="IPR043128">
    <property type="entry name" value="Rev_trsase/Diguanyl_cyclase"/>
</dbReference>
<proteinExistence type="predicted"/>
<feature type="transmembrane region" description="Helical" evidence="1">
    <location>
        <begin position="302"/>
        <end position="320"/>
    </location>
</feature>
<feature type="transmembrane region" description="Helical" evidence="1">
    <location>
        <begin position="9"/>
        <end position="30"/>
    </location>
</feature>
<dbReference type="SMART" id="SM00267">
    <property type="entry name" value="GGDEF"/>
    <property type="match status" value="1"/>
</dbReference>
<dbReference type="Gene3D" id="2.60.40.2380">
    <property type="match status" value="1"/>
</dbReference>
<name>A0A1H7M5Z2_9GAMM</name>
<dbReference type="InterPro" id="IPR011622">
    <property type="entry name" value="7TMR_DISM_rcpt_extracell_dom2"/>
</dbReference>
<dbReference type="Proteomes" id="UP000199297">
    <property type="component" value="Unassembled WGS sequence"/>
</dbReference>
<keyword evidence="5" id="KW-1185">Reference proteome</keyword>
<sequence>MRLSKFSTWFASALISMILAAIIISFSSLINDIDQKNITELNSDMVIKASYYIDKNNTITVEKLLNEESFIASELNNIPYTLAKQSYWIKLSLHYPVAKPLSRIDNQPEPITHKHHQQLILMAEHSLLDTFTVFELKPLTPATKIYHQGDNTQELSQNVYPAALLTLNQFGHSEYLIQLKASGPPNIPLLLFTPQDFQQRLLLSQLVYGAFIGILMIMAIYNLVLFSAGKDKVYLFYIGYLLSVFALVSSLKGYGYFLFPTPLMQTLNQHLIFIHFLVIIFLLLFTIYFLRYERIKHWAYKYAIGFAGLLAIFALYSLTLEQIAQAKLFFVLQPLFFIIALLLVFYRINRDFAWARFYFLSWVPFLIGATVQPLVLLNLLEYSFLTANALLFAIMIEVTFMAFALAERIRRHEQSKLSMIAYHQSYQLPRQTNLEHKVTQMIAKSITSFSLLVIRPEQLQSIEQHIDEQTRIKFFQHLFHKLSLLFRFNDAVLTITDNQEKLCYIDNGSFALVINNMESSDDLVMLINSIQQATTEAFAIDALKLPLSAYIGVAHFPEHGSSSTQLINHAIIAATNAESSLTKWANYLPKAQQQNHSSMELAIALQQAIIQKDFELFHQPQVDLKTNKVCSSECLIRWHHPTLGTIAPATFIALAEDLGLMPTLSLWIIETALAQQASLSEKTGLNHMVSINISSKDLIQADFVDNISEIIKHSGIKAEKIIFELSDLMSFGHNNFAMQTINKLVDIGITVSIDDFAGGCDLMSKVTQLPCQELKIDREFVEHVCRDHKRKVIAETTVKMAKGLGLEVVAEGINSSLDEQTLRSFGCDIGQGYYYAKPMSFDDYLTWLNKLSNGQIPASLEGEFLPAEK</sequence>
<dbReference type="Gene3D" id="3.20.20.450">
    <property type="entry name" value="EAL domain"/>
    <property type="match status" value="1"/>
</dbReference>
<accession>A0A1H7M5Z2</accession>
<evidence type="ECO:0000256" key="1">
    <source>
        <dbReference type="SAM" id="Phobius"/>
    </source>
</evidence>
<dbReference type="SMART" id="SM00052">
    <property type="entry name" value="EAL"/>
    <property type="match status" value="1"/>
</dbReference>
<dbReference type="AlphaFoldDB" id="A0A1H7M5Z2"/>
<keyword evidence="1" id="KW-0472">Membrane</keyword>
<feature type="transmembrane region" description="Helical" evidence="1">
    <location>
        <begin position="326"/>
        <end position="345"/>
    </location>
</feature>
<dbReference type="Pfam" id="PF07696">
    <property type="entry name" value="7TMR-DISMED2"/>
    <property type="match status" value="1"/>
</dbReference>
<dbReference type="STRING" id="641665.GCA_002104455_03066"/>
<dbReference type="InterPro" id="IPR050706">
    <property type="entry name" value="Cyclic-di-GMP_PDE-like"/>
</dbReference>
<dbReference type="InterPro" id="IPR029787">
    <property type="entry name" value="Nucleotide_cyclase"/>
</dbReference>
<dbReference type="InterPro" id="IPR011623">
    <property type="entry name" value="7TMR_DISM_rcpt_extracell_dom1"/>
</dbReference>
<dbReference type="InterPro" id="IPR035919">
    <property type="entry name" value="EAL_sf"/>
</dbReference>
<feature type="domain" description="GGDEF" evidence="3">
    <location>
        <begin position="447"/>
        <end position="593"/>
    </location>
</feature>
<feature type="transmembrane region" description="Helical" evidence="1">
    <location>
        <begin position="233"/>
        <end position="251"/>
    </location>
</feature>
<dbReference type="PANTHER" id="PTHR33121:SF70">
    <property type="entry name" value="SIGNALING PROTEIN YKOW"/>
    <property type="match status" value="1"/>
</dbReference>
<dbReference type="OrthoDB" id="6279314at2"/>
<dbReference type="InterPro" id="IPR000160">
    <property type="entry name" value="GGDEF_dom"/>
</dbReference>
<dbReference type="PANTHER" id="PTHR33121">
    <property type="entry name" value="CYCLIC DI-GMP PHOSPHODIESTERASE PDEF"/>
    <property type="match status" value="1"/>
</dbReference>
<dbReference type="Pfam" id="PF07695">
    <property type="entry name" value="7TMR-DISM_7TM"/>
    <property type="match status" value="1"/>
</dbReference>
<evidence type="ECO:0000313" key="4">
    <source>
        <dbReference type="EMBL" id="SEL06519.1"/>
    </source>
</evidence>
<evidence type="ECO:0000313" key="5">
    <source>
        <dbReference type="Proteomes" id="UP000199297"/>
    </source>
</evidence>
<dbReference type="Gene3D" id="3.30.70.270">
    <property type="match status" value="1"/>
</dbReference>
<dbReference type="PROSITE" id="PS50883">
    <property type="entry name" value="EAL"/>
    <property type="match status" value="1"/>
</dbReference>
<dbReference type="RefSeq" id="WP_092251269.1">
    <property type="nucleotide sequence ID" value="NZ_FOBI01000005.1"/>
</dbReference>
<organism evidence="4 5">
    <name type="scientific">Colwellia chukchiensis</name>
    <dbReference type="NCBI Taxonomy" id="641665"/>
    <lineage>
        <taxon>Bacteria</taxon>
        <taxon>Pseudomonadati</taxon>
        <taxon>Pseudomonadota</taxon>
        <taxon>Gammaproteobacteria</taxon>
        <taxon>Alteromonadales</taxon>
        <taxon>Colwelliaceae</taxon>
        <taxon>Colwellia</taxon>
    </lineage>
</organism>
<dbReference type="Pfam" id="PF00563">
    <property type="entry name" value="EAL"/>
    <property type="match status" value="1"/>
</dbReference>
<dbReference type="InterPro" id="IPR001633">
    <property type="entry name" value="EAL_dom"/>
</dbReference>
<reference evidence="5" key="1">
    <citation type="submission" date="2016-10" db="EMBL/GenBank/DDBJ databases">
        <authorList>
            <person name="Varghese N."/>
            <person name="Submissions S."/>
        </authorList>
    </citation>
    <scope>NUCLEOTIDE SEQUENCE [LARGE SCALE GENOMIC DNA]</scope>
    <source>
        <strain evidence="5">CGMCC 1.9127</strain>
    </source>
</reference>
<dbReference type="CDD" id="cd01948">
    <property type="entry name" value="EAL"/>
    <property type="match status" value="1"/>
</dbReference>
<keyword evidence="1" id="KW-1133">Transmembrane helix</keyword>
<evidence type="ECO:0000259" key="2">
    <source>
        <dbReference type="PROSITE" id="PS50883"/>
    </source>
</evidence>
<feature type="transmembrane region" description="Helical" evidence="1">
    <location>
        <begin position="271"/>
        <end position="290"/>
    </location>
</feature>
<dbReference type="PROSITE" id="PS50887">
    <property type="entry name" value="GGDEF"/>
    <property type="match status" value="1"/>
</dbReference>
<evidence type="ECO:0000259" key="3">
    <source>
        <dbReference type="PROSITE" id="PS50887"/>
    </source>
</evidence>